<keyword evidence="2" id="KW-1185">Reference proteome</keyword>
<evidence type="ECO:0000313" key="1">
    <source>
        <dbReference type="EMBL" id="KAH8011470.1"/>
    </source>
</evidence>
<reference evidence="1" key="1">
    <citation type="submission" date="2021-08" db="EMBL/GenBank/DDBJ databases">
        <title>The first chromosome-level gecko genome reveals the dynamic sex chromosomes of Neotropical dwarf geckos (Sphaerodactylidae: Sphaerodactylus).</title>
        <authorList>
            <person name="Pinto B.J."/>
            <person name="Keating S.E."/>
            <person name="Gamble T."/>
        </authorList>
    </citation>
    <scope>NUCLEOTIDE SEQUENCE</scope>
    <source>
        <strain evidence="1">TG3544</strain>
    </source>
</reference>
<sequence>MWLESRAELAELLAQELPAEPRKAERNAAVFWQELATLFVRYLRTARRLEACYDQAVQPQKRPLLRRLLDVVLGRLLELKRDLVALHLSEYHDLDHVLQQLHLGPADLEVPIPRYFLLERAKVLQERREVLAEILARTAPCKVAAVSGRAA</sequence>
<evidence type="ECO:0000313" key="2">
    <source>
        <dbReference type="Proteomes" id="UP000827872"/>
    </source>
</evidence>
<comment type="caution">
    <text evidence="1">The sequence shown here is derived from an EMBL/GenBank/DDBJ whole genome shotgun (WGS) entry which is preliminary data.</text>
</comment>
<proteinExistence type="predicted"/>
<organism evidence="1 2">
    <name type="scientific">Sphaerodactylus townsendi</name>
    <dbReference type="NCBI Taxonomy" id="933632"/>
    <lineage>
        <taxon>Eukaryota</taxon>
        <taxon>Metazoa</taxon>
        <taxon>Chordata</taxon>
        <taxon>Craniata</taxon>
        <taxon>Vertebrata</taxon>
        <taxon>Euteleostomi</taxon>
        <taxon>Lepidosauria</taxon>
        <taxon>Squamata</taxon>
        <taxon>Bifurcata</taxon>
        <taxon>Gekkota</taxon>
        <taxon>Sphaerodactylidae</taxon>
        <taxon>Sphaerodactylus</taxon>
    </lineage>
</organism>
<protein>
    <submittedName>
        <fullName evidence="1">Uncharacterized protein</fullName>
    </submittedName>
</protein>
<dbReference type="Proteomes" id="UP000827872">
    <property type="component" value="Linkage Group LG11"/>
</dbReference>
<gene>
    <name evidence="1" type="ORF">K3G42_022751</name>
</gene>
<name>A0ACB8FWJ8_9SAUR</name>
<dbReference type="EMBL" id="CM037624">
    <property type="protein sequence ID" value="KAH8011470.1"/>
    <property type="molecule type" value="Genomic_DNA"/>
</dbReference>
<accession>A0ACB8FWJ8</accession>